<dbReference type="HOGENOM" id="CLU_006241_1_0_1"/>
<feature type="region of interest" description="Disordered" evidence="1">
    <location>
        <begin position="532"/>
        <end position="572"/>
    </location>
</feature>
<gene>
    <name evidence="2" type="ORF">FIBRA_03700</name>
</gene>
<feature type="compositionally biased region" description="Acidic residues" evidence="1">
    <location>
        <begin position="532"/>
        <end position="555"/>
    </location>
</feature>
<reference evidence="2 3" key="1">
    <citation type="journal article" date="2012" name="Appl. Environ. Microbiol.">
        <title>Short-read sequencing for genomic analysis of the brown rot fungus Fibroporia radiculosa.</title>
        <authorList>
            <person name="Tang J.D."/>
            <person name="Perkins A.D."/>
            <person name="Sonstegard T.S."/>
            <person name="Schroeder S.G."/>
            <person name="Burgess S.C."/>
            <person name="Diehl S.V."/>
        </authorList>
    </citation>
    <scope>NUCLEOTIDE SEQUENCE [LARGE SCALE GENOMIC DNA]</scope>
    <source>
        <strain evidence="2 3">TFFH 294</strain>
    </source>
</reference>
<feature type="region of interest" description="Disordered" evidence="1">
    <location>
        <begin position="464"/>
        <end position="497"/>
    </location>
</feature>
<feature type="compositionally biased region" description="Polar residues" evidence="1">
    <location>
        <begin position="464"/>
        <end position="477"/>
    </location>
</feature>
<dbReference type="AlphaFoldDB" id="J4H2J6"/>
<dbReference type="Pfam" id="PF07093">
    <property type="entry name" value="SGT1"/>
    <property type="match status" value="1"/>
</dbReference>
<proteinExistence type="predicted"/>
<sequence length="851" mass="95009">MISDAQRPSSSVMDIFNRPPAISEDTLQYTLYLPNEFSDKASATALATLMREYADTTFPDHLWHRDAFELKVAQDTDSEDWLLEGRMRVGDCVDDEWCVVWLLREISAKWDVVISVFDSDGEFLLIEAAEALPSWVTPSNAENRVWIYRSRLHIIPLSHVSAPSSRHKRRRYSGSKDSDDEDAITRDDADDFVNIPDALKVVVNPEVDTLAPVSVQNAVWKRISGYPVAARQHVHSTKAWLPVDIAKALSVDSSLAQKPVETFYTRDTLQLRAAHRMARFPPEPSVLTGIKLTRTAYAQLVGQKFYPPKIFGRWQEMEGTKEWQWRDVGMKIACGFEMLYQESKSRSDGATWSPDALRSSAQARLNALKSNLDYVKYIQNLKSSGYFKGELEGSQLWNELEEKAAATFVEVRREDDSTRPSFASIVNAAITQAPAGDVHPSRTEEDSDDWLKVDADDLDSALQQTFGKESGTRSQRSADAMDIDSNDQSDETDEDRFAKRQAARLQDLAKKVQDFVEGEGDLDGALFADEEFSDSGVDDDESAMSEDEINSDEESSPPAPESDVAREAAMALLVPQLDPSDYGRMPASFYANSQRIAPATEDREEISVSGSSAFVPHMRSIRPPIIPRDKYDGVDSDDETDEDSPGIADEDEAEDQPQVVGEIEINMEEEEEEFLEFARQALGVSDQQWGDILQERKNRGAYIPPMAMVQSQDKSVKDALDAEKKLDEKTLMTGRDTNLASFEAVMQAMDAELARSNGNIPPYRKTNKDNSRTKSPGDEPVIDIEAAMDAELKATLEREDDGEEEDVGNVDYGMISNFLESFKSQAGLSGPVSSLAGRLQPGWALPRDESR</sequence>
<keyword evidence="3" id="KW-1185">Reference proteome</keyword>
<feature type="region of interest" description="Disordered" evidence="1">
    <location>
        <begin position="618"/>
        <end position="658"/>
    </location>
</feature>
<dbReference type="FunCoup" id="J4H2J6">
    <property type="interactions" value="655"/>
</dbReference>
<evidence type="ECO:0000313" key="2">
    <source>
        <dbReference type="EMBL" id="CCM01639.1"/>
    </source>
</evidence>
<dbReference type="InterPro" id="IPR010770">
    <property type="entry name" value="Ecd"/>
</dbReference>
<dbReference type="GeneID" id="24096550"/>
<dbReference type="EMBL" id="HE797042">
    <property type="protein sequence ID" value="CCM01639.1"/>
    <property type="molecule type" value="Genomic_DNA"/>
</dbReference>
<dbReference type="Proteomes" id="UP000006352">
    <property type="component" value="Unassembled WGS sequence"/>
</dbReference>
<evidence type="ECO:0000256" key="1">
    <source>
        <dbReference type="SAM" id="MobiDB-lite"/>
    </source>
</evidence>
<feature type="region of interest" description="Disordered" evidence="1">
    <location>
        <begin position="829"/>
        <end position="851"/>
    </location>
</feature>
<dbReference type="GO" id="GO:0005634">
    <property type="term" value="C:nucleus"/>
    <property type="evidence" value="ECO:0007669"/>
    <property type="project" value="TreeGrafter"/>
</dbReference>
<organism evidence="2 3">
    <name type="scientific">Fibroporia radiculosa</name>
    <dbReference type="NCBI Taxonomy" id="599839"/>
    <lineage>
        <taxon>Eukaryota</taxon>
        <taxon>Fungi</taxon>
        <taxon>Dikarya</taxon>
        <taxon>Basidiomycota</taxon>
        <taxon>Agaricomycotina</taxon>
        <taxon>Agaricomycetes</taxon>
        <taxon>Polyporales</taxon>
        <taxon>Fibroporiaceae</taxon>
        <taxon>Fibroporia</taxon>
    </lineage>
</organism>
<feature type="compositionally biased region" description="Basic and acidic residues" evidence="1">
    <location>
        <begin position="766"/>
        <end position="777"/>
    </location>
</feature>
<feature type="region of interest" description="Disordered" evidence="1">
    <location>
        <begin position="166"/>
        <end position="185"/>
    </location>
</feature>
<dbReference type="OrthoDB" id="27237at2759"/>
<dbReference type="PANTHER" id="PTHR13060">
    <property type="entry name" value="SGT1 PROTEIN HSGT1 SUPPRESSOR OF GCR2"/>
    <property type="match status" value="1"/>
</dbReference>
<evidence type="ECO:0008006" key="4">
    <source>
        <dbReference type="Google" id="ProtNLM"/>
    </source>
</evidence>
<dbReference type="STRING" id="599839.J4H2J6"/>
<evidence type="ECO:0000313" key="3">
    <source>
        <dbReference type="Proteomes" id="UP000006352"/>
    </source>
</evidence>
<dbReference type="PANTHER" id="PTHR13060:SF0">
    <property type="entry name" value="PROTEIN ECDYSONELESS HOMOLOG"/>
    <property type="match status" value="1"/>
</dbReference>
<name>J4H2J6_9APHY</name>
<feature type="compositionally biased region" description="Acidic residues" evidence="1">
    <location>
        <begin position="634"/>
        <end position="655"/>
    </location>
</feature>
<protein>
    <recommendedName>
        <fullName evidence="4">SGT1-domain-containing protein</fullName>
    </recommendedName>
</protein>
<feature type="region of interest" description="Disordered" evidence="1">
    <location>
        <begin position="755"/>
        <end position="782"/>
    </location>
</feature>
<dbReference type="RefSeq" id="XP_012180922.1">
    <property type="nucleotide sequence ID" value="XM_012325532.1"/>
</dbReference>
<accession>J4H2J6</accession>
<dbReference type="InParanoid" id="J4H2J6"/>
<feature type="compositionally biased region" description="Acidic residues" evidence="1">
    <location>
        <begin position="481"/>
        <end position="494"/>
    </location>
</feature>